<evidence type="ECO:0000313" key="8">
    <source>
        <dbReference type="EMBL" id="KPM49186.1"/>
    </source>
</evidence>
<dbReference type="InterPro" id="IPR003770">
    <property type="entry name" value="MLTG-like"/>
</dbReference>
<dbReference type="GO" id="GO:0008932">
    <property type="term" value="F:lytic endotransglycosylase activity"/>
    <property type="evidence" value="ECO:0007669"/>
    <property type="project" value="UniProtKB-UniRule"/>
</dbReference>
<evidence type="ECO:0000256" key="1">
    <source>
        <dbReference type="ARBA" id="ARBA00022475"/>
    </source>
</evidence>
<feature type="transmembrane region" description="Helical" evidence="7">
    <location>
        <begin position="7"/>
        <end position="26"/>
    </location>
</feature>
<evidence type="ECO:0000256" key="2">
    <source>
        <dbReference type="ARBA" id="ARBA00022692"/>
    </source>
</evidence>
<dbReference type="Proteomes" id="UP000050454">
    <property type="component" value="Unassembled WGS sequence"/>
</dbReference>
<comment type="subcellular location">
    <subcellularLocation>
        <location evidence="7">Cell membrane</location>
        <topology evidence="7">Single-pass membrane protein</topology>
    </subcellularLocation>
</comment>
<dbReference type="CDD" id="cd08010">
    <property type="entry name" value="MltG_like"/>
    <property type="match status" value="1"/>
</dbReference>
<name>A0A0P7C6X4_9BACT</name>
<gene>
    <name evidence="7" type="primary">mltG</name>
    <name evidence="8" type="ORF">AFM12_00625</name>
</gene>
<keyword evidence="4 7" id="KW-0472">Membrane</keyword>
<dbReference type="GO" id="GO:0071555">
    <property type="term" value="P:cell wall organization"/>
    <property type="evidence" value="ECO:0007669"/>
    <property type="project" value="UniProtKB-KW"/>
</dbReference>
<keyword evidence="2 7" id="KW-0812">Transmembrane</keyword>
<dbReference type="GO" id="GO:0005886">
    <property type="term" value="C:plasma membrane"/>
    <property type="evidence" value="ECO:0007669"/>
    <property type="project" value="UniProtKB-SubCell"/>
</dbReference>
<dbReference type="STRING" id="1605367.AFM12_00625"/>
<dbReference type="HAMAP" id="MF_02065">
    <property type="entry name" value="MltG"/>
    <property type="match status" value="1"/>
</dbReference>
<evidence type="ECO:0000313" key="9">
    <source>
        <dbReference type="Proteomes" id="UP000050454"/>
    </source>
</evidence>
<keyword evidence="5 7" id="KW-0456">Lyase</keyword>
<evidence type="ECO:0000256" key="4">
    <source>
        <dbReference type="ARBA" id="ARBA00023136"/>
    </source>
</evidence>
<comment type="function">
    <text evidence="7">Functions as a peptidoglycan terminase that cleaves nascent peptidoglycan strands endolytically to terminate their elongation.</text>
</comment>
<keyword evidence="1 7" id="KW-1003">Cell membrane</keyword>
<dbReference type="Gene3D" id="3.30.160.60">
    <property type="entry name" value="Classic Zinc Finger"/>
    <property type="match status" value="1"/>
</dbReference>
<reference evidence="8 9" key="1">
    <citation type="submission" date="2015-07" db="EMBL/GenBank/DDBJ databases">
        <title>The draft genome sequence of Leadbetterella sp. JN14-9.</title>
        <authorList>
            <person name="Liu Y."/>
            <person name="Du J."/>
            <person name="Shao Z."/>
        </authorList>
    </citation>
    <scope>NUCLEOTIDE SEQUENCE [LARGE SCALE GENOMIC DNA]</scope>
    <source>
        <strain evidence="8 9">JN14-9</strain>
    </source>
</reference>
<evidence type="ECO:0000256" key="5">
    <source>
        <dbReference type="ARBA" id="ARBA00023239"/>
    </source>
</evidence>
<organism evidence="8 9">
    <name type="scientific">Jiulongibacter sediminis</name>
    <dbReference type="NCBI Taxonomy" id="1605367"/>
    <lineage>
        <taxon>Bacteria</taxon>
        <taxon>Pseudomonadati</taxon>
        <taxon>Bacteroidota</taxon>
        <taxon>Cytophagia</taxon>
        <taxon>Cytophagales</taxon>
        <taxon>Leadbetterellaceae</taxon>
        <taxon>Jiulongibacter</taxon>
    </lineage>
</organism>
<evidence type="ECO:0000256" key="6">
    <source>
        <dbReference type="ARBA" id="ARBA00023316"/>
    </source>
</evidence>
<dbReference type="PATRIC" id="fig|1605367.3.peg.1455"/>
<comment type="similarity">
    <text evidence="7">Belongs to the transglycosylase MltG family.</text>
</comment>
<dbReference type="OrthoDB" id="9814591at2"/>
<dbReference type="Gene3D" id="3.30.1490.480">
    <property type="entry name" value="Endolytic murein transglycosylase"/>
    <property type="match status" value="1"/>
</dbReference>
<evidence type="ECO:0000256" key="7">
    <source>
        <dbReference type="HAMAP-Rule" id="MF_02065"/>
    </source>
</evidence>
<keyword evidence="3 7" id="KW-1133">Transmembrane helix</keyword>
<keyword evidence="6 7" id="KW-0961">Cell wall biogenesis/degradation</keyword>
<comment type="catalytic activity">
    <reaction evidence="7">
        <text>a peptidoglycan chain = a peptidoglycan chain with N-acetyl-1,6-anhydromuramyl-[peptide] at the reducing end + a peptidoglycan chain with N-acetylglucosamine at the non-reducing end.</text>
        <dbReference type="EC" id="4.2.2.29"/>
    </reaction>
</comment>
<dbReference type="AlphaFoldDB" id="A0A0P7C6X4"/>
<accession>A0A0P7C6X4</accession>
<dbReference type="Pfam" id="PF02618">
    <property type="entry name" value="YceG"/>
    <property type="match status" value="1"/>
</dbReference>
<dbReference type="EMBL" id="LGTQ01000005">
    <property type="protein sequence ID" value="KPM49186.1"/>
    <property type="molecule type" value="Genomic_DNA"/>
</dbReference>
<dbReference type="GO" id="GO:0009252">
    <property type="term" value="P:peptidoglycan biosynthetic process"/>
    <property type="evidence" value="ECO:0007669"/>
    <property type="project" value="UniProtKB-UniRule"/>
</dbReference>
<dbReference type="PANTHER" id="PTHR30518">
    <property type="entry name" value="ENDOLYTIC MUREIN TRANSGLYCOSYLASE"/>
    <property type="match status" value="1"/>
</dbReference>
<dbReference type="RefSeq" id="WP_055143139.1">
    <property type="nucleotide sequence ID" value="NZ_JXSZ01000005.1"/>
</dbReference>
<feature type="site" description="Important for catalytic activity" evidence="7">
    <location>
        <position position="220"/>
    </location>
</feature>
<protein>
    <recommendedName>
        <fullName evidence="7">Endolytic murein transglycosylase</fullName>
        <ecNumber evidence="7">4.2.2.29</ecNumber>
    </recommendedName>
    <alternativeName>
        <fullName evidence="7">Peptidoglycan lytic transglycosylase</fullName>
    </alternativeName>
    <alternativeName>
        <fullName evidence="7">Peptidoglycan polymerization terminase</fullName>
    </alternativeName>
</protein>
<proteinExistence type="inferred from homology"/>
<dbReference type="NCBIfam" id="TIGR00247">
    <property type="entry name" value="endolytic transglycosylase MltG"/>
    <property type="match status" value="1"/>
</dbReference>
<dbReference type="PANTHER" id="PTHR30518:SF2">
    <property type="entry name" value="ENDOLYTIC MUREIN TRANSGLYCOSYLASE"/>
    <property type="match status" value="1"/>
</dbReference>
<sequence length="344" mass="39269">MRKNKILAYALVIVSTLIATFAFYFWQVVKSPNINVDGEETAVLYIPKGATYETVLDSLNKHELIHDQISFGFLSKFMEYRDAVKPGRYEIEPNASNKSIISKLRSGDQDEVKLTFNNIRLKSELAEKLAANLAIDKEVLLSKLNEPEVCEKYGFSTEEIMSMFLPDTYFMWWTLSEDEFLDRMKFEYDKFWTAERLNKAETTGMTPVQVSTMASIVQSETNKGDEQPRVAGVYVNRIKNGIPLQADPTVKFAVGDFALKRILNKHLSIDSPYNTYKVKGLPPGPIALPEKRAIDAVLNFEDHNYLYFCAKEDFSGYHNFAATLAEHNANARRFHTALNQRGIR</sequence>
<keyword evidence="9" id="KW-1185">Reference proteome</keyword>
<comment type="caution">
    <text evidence="8">The sequence shown here is derived from an EMBL/GenBank/DDBJ whole genome shotgun (WGS) entry which is preliminary data.</text>
</comment>
<evidence type="ECO:0000256" key="3">
    <source>
        <dbReference type="ARBA" id="ARBA00022989"/>
    </source>
</evidence>
<dbReference type="EC" id="4.2.2.29" evidence="7"/>